<dbReference type="SUPFAM" id="SSF50249">
    <property type="entry name" value="Nucleic acid-binding proteins"/>
    <property type="match status" value="1"/>
</dbReference>
<dbReference type="GO" id="GO:0000725">
    <property type="term" value="P:recombinational repair"/>
    <property type="evidence" value="ECO:0007669"/>
    <property type="project" value="TreeGrafter"/>
</dbReference>
<evidence type="ECO:0000259" key="11">
    <source>
        <dbReference type="PROSITE" id="PS51198"/>
    </source>
</evidence>
<dbReference type="Pfam" id="PF13361">
    <property type="entry name" value="UvrD_C"/>
    <property type="match status" value="1"/>
</dbReference>
<dbReference type="RefSeq" id="WP_015789475.1">
    <property type="nucleotide sequence ID" value="NC_013158.1"/>
</dbReference>
<dbReference type="STRING" id="519442.Huta_1730"/>
<sequence>MGTVGTNEIESVDEPSLPVRLFRRYAPDPLVRLWLGDPDERRRKFESALATLEDELASLNEEQTALLDGEHYLTTRERRGFSESLQRAIDEYDELRSTTWPFPYSSNDRDRLDSIRSELQGITARLDGYNEEFVERQLEQYENLFTDIDEADHDLNRDQRKAVVRNDEYNQVIAGAGTGKTLVLTHRIAYQIERGVDPDRIAAVTLTRNARDEIQKRLDERFGITEVTVETFHSFANGIARQATDGHRSTIDDRDRRNFVEERIRDKLDGDDAAFARHYRQFLTHYSTETPVPNDHESRAEYVRARSERSYETLAGETVASQAEKAIADFLFTHGVEYQYEAIAEWAETGEDRDVYSPDFSLPEYDITIEHWGIDENGAVAPWFAWTSEEYREKLAWARQQFASSGHTLVETYDFEYWAGTLEKALTHRLARHGVRLDPMSFDDLVDHALDDHEREQHLIGLFAKFIDNAGTFDTDPDEIRADLSRHDPREYHFGVCGSILLEEYEDWKRRNGLVDFDDMIYDAVAAVREDPDRFQSQFEHVLVDEFQDVAISQIRLLDALTDGPDAPHLFCVGDDWQSIYAFRGAVVEYFVDFEEYFGPAAITELRETYRCPATVLEASTDLIANNPTQIEKSPVACSGRETTPRLHVLDGYDEWQYADRVGEYAATLVEQYLNEDSDPEDVMILSRYDSGAPFVDQVKEALEARSIPYDGKADGDRYRPDGAPAGSGAGVSVFSAHQAKGREAPHVILLHVARGEDGFAPDVRNNELLNPVRDVSANTDAEERRLFYVALTRSEATLDLLTKAGEESGFLDEIDAYLARSESVVDPGEVGDRVRITATVATLWDDPHESQAQAGLLEDESGRIKFVSWERTDPPVVAEGATYVFDEVEVSEYNGDREIHFTEATTIHEREPGNQ</sequence>
<dbReference type="InterPro" id="IPR027417">
    <property type="entry name" value="P-loop_NTPase"/>
</dbReference>
<evidence type="ECO:0000256" key="3">
    <source>
        <dbReference type="ARBA" id="ARBA00022806"/>
    </source>
</evidence>
<feature type="domain" description="UvrD-like helicase ATP-binding" evidence="11">
    <location>
        <begin position="153"/>
        <end position="613"/>
    </location>
</feature>
<evidence type="ECO:0000256" key="9">
    <source>
        <dbReference type="PROSITE-ProRule" id="PRU00560"/>
    </source>
</evidence>
<dbReference type="InterPro" id="IPR012340">
    <property type="entry name" value="NA-bd_OB-fold"/>
</dbReference>
<dbReference type="AlphaFoldDB" id="C7NQZ8"/>
<evidence type="ECO:0000256" key="2">
    <source>
        <dbReference type="ARBA" id="ARBA00022801"/>
    </source>
</evidence>
<dbReference type="GO" id="GO:0005829">
    <property type="term" value="C:cytosol"/>
    <property type="evidence" value="ECO:0007669"/>
    <property type="project" value="TreeGrafter"/>
</dbReference>
<dbReference type="GO" id="GO:0016787">
    <property type="term" value="F:hydrolase activity"/>
    <property type="evidence" value="ECO:0007669"/>
    <property type="project" value="UniProtKB-UniRule"/>
</dbReference>
<dbReference type="eggNOG" id="arCOG01510">
    <property type="taxonomic scope" value="Archaea"/>
</dbReference>
<dbReference type="Pfam" id="PF00580">
    <property type="entry name" value="UvrD-helicase"/>
    <property type="match status" value="2"/>
</dbReference>
<evidence type="ECO:0000256" key="7">
    <source>
        <dbReference type="ARBA" id="ARBA00034808"/>
    </source>
</evidence>
<evidence type="ECO:0000256" key="8">
    <source>
        <dbReference type="ARBA" id="ARBA00048988"/>
    </source>
</evidence>
<dbReference type="Proteomes" id="UP000002071">
    <property type="component" value="Chromosome"/>
</dbReference>
<dbReference type="eggNOG" id="arCOG00798">
    <property type="taxonomic scope" value="Archaea"/>
</dbReference>
<dbReference type="PANTHER" id="PTHR11070:SF63">
    <property type="entry name" value="DNA HELICASE IV"/>
    <property type="match status" value="1"/>
</dbReference>
<dbReference type="HOGENOM" id="CLU_006494_1_1_2"/>
<dbReference type="EC" id="5.6.2.4" evidence="7"/>
<evidence type="ECO:0000256" key="6">
    <source>
        <dbReference type="ARBA" id="ARBA00034617"/>
    </source>
</evidence>
<dbReference type="GO" id="GO:0005524">
    <property type="term" value="F:ATP binding"/>
    <property type="evidence" value="ECO:0007669"/>
    <property type="project" value="UniProtKB-UniRule"/>
</dbReference>
<dbReference type="GO" id="GO:0003677">
    <property type="term" value="F:DNA binding"/>
    <property type="evidence" value="ECO:0007669"/>
    <property type="project" value="InterPro"/>
</dbReference>
<dbReference type="Gene3D" id="2.40.50.140">
    <property type="entry name" value="Nucleic acid-binding proteins"/>
    <property type="match status" value="1"/>
</dbReference>
<keyword evidence="4 9" id="KW-0067">ATP-binding</keyword>
<dbReference type="OrthoDB" id="203178at2157"/>
<keyword evidence="1 9" id="KW-0547">Nucleotide-binding</keyword>
<dbReference type="PANTHER" id="PTHR11070">
    <property type="entry name" value="UVRD / RECB / PCRA DNA HELICASE FAMILY MEMBER"/>
    <property type="match status" value="1"/>
</dbReference>
<proteinExistence type="predicted"/>
<feature type="coiled-coil region" evidence="10">
    <location>
        <begin position="42"/>
        <end position="69"/>
    </location>
</feature>
<dbReference type="eggNOG" id="arCOG00797">
    <property type="taxonomic scope" value="Archaea"/>
</dbReference>
<dbReference type="KEGG" id="hut:Huta_1730"/>
<keyword evidence="2 9" id="KW-0378">Hydrolase</keyword>
<dbReference type="EMBL" id="CP001687">
    <property type="protein sequence ID" value="ACV11902.1"/>
    <property type="molecule type" value="Genomic_DNA"/>
</dbReference>
<dbReference type="Gene3D" id="3.40.50.300">
    <property type="entry name" value="P-loop containing nucleotide triphosphate hydrolases"/>
    <property type="match status" value="3"/>
</dbReference>
<keyword evidence="3 9" id="KW-0347">Helicase</keyword>
<dbReference type="PROSITE" id="PS51198">
    <property type="entry name" value="UVRD_HELICASE_ATP_BIND"/>
    <property type="match status" value="1"/>
</dbReference>
<keyword evidence="13" id="KW-1185">Reference proteome</keyword>
<reference evidence="12 13" key="1">
    <citation type="journal article" date="2009" name="Stand. Genomic Sci.">
        <title>Complete genome sequence of Halorhabdus utahensis type strain (AX-2).</title>
        <authorList>
            <person name="Anderson I."/>
            <person name="Tindall B.J."/>
            <person name="Pomrenke H."/>
            <person name="Goker M."/>
            <person name="Lapidus A."/>
            <person name="Nolan M."/>
            <person name="Copeland A."/>
            <person name="Glavina Del Rio T."/>
            <person name="Chen F."/>
            <person name="Tice H."/>
            <person name="Cheng J.F."/>
            <person name="Lucas S."/>
            <person name="Chertkov O."/>
            <person name="Bruce D."/>
            <person name="Brettin T."/>
            <person name="Detter J.C."/>
            <person name="Han C."/>
            <person name="Goodwin L."/>
            <person name="Land M."/>
            <person name="Hauser L."/>
            <person name="Chang Y.J."/>
            <person name="Jeffries C.D."/>
            <person name="Pitluck S."/>
            <person name="Pati A."/>
            <person name="Mavromatis K."/>
            <person name="Ivanova N."/>
            <person name="Ovchinnikova G."/>
            <person name="Chen A."/>
            <person name="Palaniappan K."/>
            <person name="Chain P."/>
            <person name="Rohde M."/>
            <person name="Bristow J."/>
            <person name="Eisen J.A."/>
            <person name="Markowitz V."/>
            <person name="Hugenholtz P."/>
            <person name="Kyrpides N.C."/>
            <person name="Klenk H.P."/>
        </authorList>
    </citation>
    <scope>NUCLEOTIDE SEQUENCE [LARGE SCALE GENOMIC DNA]</scope>
    <source>
        <strain evidence="13">DSM 12940 / JCM 11049 / AX-2</strain>
    </source>
</reference>
<evidence type="ECO:0000256" key="1">
    <source>
        <dbReference type="ARBA" id="ARBA00022741"/>
    </source>
</evidence>
<dbReference type="InterPro" id="IPR014016">
    <property type="entry name" value="UvrD-like_ATP-bd"/>
</dbReference>
<comment type="catalytic activity">
    <reaction evidence="8">
        <text>ATP + H2O = ADP + phosphate + H(+)</text>
        <dbReference type="Rhea" id="RHEA:13065"/>
        <dbReference type="ChEBI" id="CHEBI:15377"/>
        <dbReference type="ChEBI" id="CHEBI:15378"/>
        <dbReference type="ChEBI" id="CHEBI:30616"/>
        <dbReference type="ChEBI" id="CHEBI:43474"/>
        <dbReference type="ChEBI" id="CHEBI:456216"/>
        <dbReference type="EC" id="5.6.2.4"/>
    </reaction>
</comment>
<dbReference type="CDD" id="cd04491">
    <property type="entry name" value="SoSSB_OBF"/>
    <property type="match status" value="1"/>
</dbReference>
<keyword evidence="10" id="KW-0175">Coiled coil</keyword>
<feature type="binding site" evidence="9">
    <location>
        <begin position="174"/>
        <end position="181"/>
    </location>
    <ligand>
        <name>ATP</name>
        <dbReference type="ChEBI" id="CHEBI:30616"/>
    </ligand>
</feature>
<dbReference type="Gene3D" id="3.40.91.30">
    <property type="match status" value="1"/>
</dbReference>
<dbReference type="GeneID" id="8384016"/>
<name>C7NQZ8_HALUD</name>
<dbReference type="GO" id="GO:0043138">
    <property type="term" value="F:3'-5' DNA helicase activity"/>
    <property type="evidence" value="ECO:0007669"/>
    <property type="project" value="UniProtKB-EC"/>
</dbReference>
<accession>C7NQZ8</accession>
<organism evidence="12 13">
    <name type="scientific">Halorhabdus utahensis (strain DSM 12940 / JCM 11049 / AX-2)</name>
    <dbReference type="NCBI Taxonomy" id="519442"/>
    <lineage>
        <taxon>Archaea</taxon>
        <taxon>Methanobacteriati</taxon>
        <taxon>Methanobacteriota</taxon>
        <taxon>Stenosarchaea group</taxon>
        <taxon>Halobacteria</taxon>
        <taxon>Halobacteriales</taxon>
        <taxon>Haloarculaceae</taxon>
        <taxon>Halorhabdus</taxon>
    </lineage>
</organism>
<protein>
    <recommendedName>
        <fullName evidence="7">DNA 3'-5' helicase</fullName>
        <ecNumber evidence="7">5.6.2.4</ecNumber>
    </recommendedName>
</protein>
<dbReference type="InterPro" id="IPR000212">
    <property type="entry name" value="DNA_helicase_UvrD/REP"/>
</dbReference>
<gene>
    <name evidence="12" type="ordered locus">Huta_1730</name>
</gene>
<evidence type="ECO:0000256" key="10">
    <source>
        <dbReference type="SAM" id="Coils"/>
    </source>
</evidence>
<dbReference type="InterPro" id="IPR014017">
    <property type="entry name" value="DNA_helicase_UvrD-like_C"/>
</dbReference>
<dbReference type="SUPFAM" id="SSF52540">
    <property type="entry name" value="P-loop containing nucleoside triphosphate hydrolases"/>
    <property type="match status" value="1"/>
</dbReference>
<evidence type="ECO:0000256" key="5">
    <source>
        <dbReference type="ARBA" id="ARBA00023235"/>
    </source>
</evidence>
<comment type="catalytic activity">
    <reaction evidence="6">
        <text>Couples ATP hydrolysis with the unwinding of duplex DNA by translocating in the 3'-5' direction.</text>
        <dbReference type="EC" id="5.6.2.4"/>
    </reaction>
</comment>
<keyword evidence="5" id="KW-0413">Isomerase</keyword>
<evidence type="ECO:0000313" key="13">
    <source>
        <dbReference type="Proteomes" id="UP000002071"/>
    </source>
</evidence>
<evidence type="ECO:0000313" key="12">
    <source>
        <dbReference type="EMBL" id="ACV11902.1"/>
    </source>
</evidence>
<evidence type="ECO:0000256" key="4">
    <source>
        <dbReference type="ARBA" id="ARBA00022840"/>
    </source>
</evidence>